<keyword evidence="1" id="KW-0378">Hydrolase</keyword>
<dbReference type="Pfam" id="PF07859">
    <property type="entry name" value="Abhydrolase_3"/>
    <property type="match status" value="1"/>
</dbReference>
<dbReference type="PANTHER" id="PTHR48081:SF8">
    <property type="entry name" value="ALPHA_BETA HYDROLASE FOLD-3 DOMAIN-CONTAINING PROTEIN-RELATED"/>
    <property type="match status" value="1"/>
</dbReference>
<dbReference type="InterPro" id="IPR029058">
    <property type="entry name" value="AB_hydrolase_fold"/>
</dbReference>
<dbReference type="OMA" id="RYSHDFL"/>
<dbReference type="OrthoDB" id="2152029at2759"/>
<dbReference type="Proteomes" id="UP000029665">
    <property type="component" value="Unassembled WGS sequence"/>
</dbReference>
<dbReference type="AlphaFoldDB" id="A0A060SGU8"/>
<dbReference type="InterPro" id="IPR050300">
    <property type="entry name" value="GDXG_lipolytic_enzyme"/>
</dbReference>
<dbReference type="InterPro" id="IPR013094">
    <property type="entry name" value="AB_hydrolase_3"/>
</dbReference>
<dbReference type="SUPFAM" id="SSF53474">
    <property type="entry name" value="alpha/beta-Hydrolases"/>
    <property type="match status" value="1"/>
</dbReference>
<dbReference type="PANTHER" id="PTHR48081">
    <property type="entry name" value="AB HYDROLASE SUPERFAMILY PROTEIN C4A8.06C"/>
    <property type="match status" value="1"/>
</dbReference>
<sequence length="290" mass="31893">METIPPLGPEFLTDSMKKWVQDAGVVLADVEGVWWRLSSPSGEDSLAEVCQDSGFVGLYLHGGGYVLGSAKDVRSGFARIPRGLVDHRICSSVLAVEYTLISSEDGSRGRFFPLQILEALSAYRHLFTAKNIPANRVIFIGDSAGAHLVLALQRYLSESGGIPSPKGLILLSPWCDLTKEADRVQNLLGNLPAEFIVSPYLSPALHPPPSPWPPTLVYSGAQESFAQSIAALVSQLHKASMNVTFHQAQAILPRYSHDFLIFVTVENAWPKEVRQCWSRIRAWAEQLRSL</sequence>
<name>A0A060SGU8_PYCCI</name>
<evidence type="ECO:0000256" key="1">
    <source>
        <dbReference type="ARBA" id="ARBA00022801"/>
    </source>
</evidence>
<gene>
    <name evidence="3" type="ORF">BN946_scf185013.g35</name>
</gene>
<protein>
    <recommendedName>
        <fullName evidence="2">Alpha/beta hydrolase fold-3 domain-containing protein</fullName>
    </recommendedName>
</protein>
<dbReference type="GO" id="GO:0016787">
    <property type="term" value="F:hydrolase activity"/>
    <property type="evidence" value="ECO:0007669"/>
    <property type="project" value="UniProtKB-KW"/>
</dbReference>
<organism evidence="3 4">
    <name type="scientific">Pycnoporus cinnabarinus</name>
    <name type="common">Cinnabar-red polypore</name>
    <name type="synonym">Trametes cinnabarina</name>
    <dbReference type="NCBI Taxonomy" id="5643"/>
    <lineage>
        <taxon>Eukaryota</taxon>
        <taxon>Fungi</taxon>
        <taxon>Dikarya</taxon>
        <taxon>Basidiomycota</taxon>
        <taxon>Agaricomycotina</taxon>
        <taxon>Agaricomycetes</taxon>
        <taxon>Polyporales</taxon>
        <taxon>Polyporaceae</taxon>
        <taxon>Trametes</taxon>
    </lineage>
</organism>
<accession>A0A060SGU8</accession>
<dbReference type="Gene3D" id="3.40.50.1820">
    <property type="entry name" value="alpha/beta hydrolase"/>
    <property type="match status" value="1"/>
</dbReference>
<proteinExistence type="predicted"/>
<reference evidence="3" key="1">
    <citation type="submission" date="2014-01" db="EMBL/GenBank/DDBJ databases">
        <title>The genome of the white-rot fungus Pycnoporus cinnabarinus: a basidiomycete model with a versatile arsenal for lignocellulosic biomass breakdown.</title>
        <authorList>
            <person name="Levasseur A."/>
            <person name="Lomascolo A."/>
            <person name="Ruiz-Duenas F.J."/>
            <person name="Uzan E."/>
            <person name="Piumi F."/>
            <person name="Kues U."/>
            <person name="Ram A.F.J."/>
            <person name="Murat C."/>
            <person name="Haon M."/>
            <person name="Benoit I."/>
            <person name="Arfi Y."/>
            <person name="Chevret D."/>
            <person name="Drula E."/>
            <person name="Kwon M.J."/>
            <person name="Gouret P."/>
            <person name="Lesage-Meessen L."/>
            <person name="Lombard V."/>
            <person name="Mariette J."/>
            <person name="Noirot C."/>
            <person name="Park J."/>
            <person name="Patyshakuliyeva A."/>
            <person name="Wieneger R.A.B."/>
            <person name="Wosten H.A.B."/>
            <person name="Martin F."/>
            <person name="Coutinho P.M."/>
            <person name="de Vries R."/>
            <person name="Martinez A.T."/>
            <person name="Klopp C."/>
            <person name="Pontarotti P."/>
            <person name="Henrissat B."/>
            <person name="Record E."/>
        </authorList>
    </citation>
    <scope>NUCLEOTIDE SEQUENCE [LARGE SCALE GENOMIC DNA]</scope>
    <source>
        <strain evidence="3">BRFM137</strain>
    </source>
</reference>
<evidence type="ECO:0000259" key="2">
    <source>
        <dbReference type="Pfam" id="PF07859"/>
    </source>
</evidence>
<dbReference type="EMBL" id="CCBP010000121">
    <property type="protein sequence ID" value="CDO73401.1"/>
    <property type="molecule type" value="Genomic_DNA"/>
</dbReference>
<dbReference type="STRING" id="5643.A0A060SGU8"/>
<evidence type="ECO:0000313" key="3">
    <source>
        <dbReference type="EMBL" id="CDO73401.1"/>
    </source>
</evidence>
<dbReference type="HOGENOM" id="CLU_019364_1_1_1"/>
<feature type="domain" description="Alpha/beta hydrolase fold-3" evidence="2">
    <location>
        <begin position="58"/>
        <end position="249"/>
    </location>
</feature>
<evidence type="ECO:0000313" key="4">
    <source>
        <dbReference type="Proteomes" id="UP000029665"/>
    </source>
</evidence>
<keyword evidence="4" id="KW-1185">Reference proteome</keyword>
<comment type="caution">
    <text evidence="3">The sequence shown here is derived from an EMBL/GenBank/DDBJ whole genome shotgun (WGS) entry which is preliminary data.</text>
</comment>